<sequence>MDWTRQAHMCQLSLSYPFQNGTSTSNQLHTGFCCPHGQDIKISCHCSAFQGVSTFAQPKQARQSIHYGESQERWKG</sequence>
<organism evidence="1">
    <name type="scientific">Rhizophora mucronata</name>
    <name type="common">Asiatic mangrove</name>
    <dbReference type="NCBI Taxonomy" id="61149"/>
    <lineage>
        <taxon>Eukaryota</taxon>
        <taxon>Viridiplantae</taxon>
        <taxon>Streptophyta</taxon>
        <taxon>Embryophyta</taxon>
        <taxon>Tracheophyta</taxon>
        <taxon>Spermatophyta</taxon>
        <taxon>Magnoliopsida</taxon>
        <taxon>eudicotyledons</taxon>
        <taxon>Gunneridae</taxon>
        <taxon>Pentapetalae</taxon>
        <taxon>rosids</taxon>
        <taxon>fabids</taxon>
        <taxon>Malpighiales</taxon>
        <taxon>Rhizophoraceae</taxon>
        <taxon>Rhizophora</taxon>
    </lineage>
</organism>
<accession>A0A2P2Q1E2</accession>
<proteinExistence type="predicted"/>
<dbReference type="AlphaFoldDB" id="A0A2P2Q1E2"/>
<name>A0A2P2Q1E2_RHIMU</name>
<protein>
    <submittedName>
        <fullName evidence="1">Uncharacterized protein</fullName>
    </submittedName>
</protein>
<reference evidence="1" key="1">
    <citation type="submission" date="2018-02" db="EMBL/GenBank/DDBJ databases">
        <title>Rhizophora mucronata_Transcriptome.</title>
        <authorList>
            <person name="Meera S.P."/>
            <person name="Sreeshan A."/>
            <person name="Augustine A."/>
        </authorList>
    </citation>
    <scope>NUCLEOTIDE SEQUENCE</scope>
    <source>
        <tissue evidence="1">Leaf</tissue>
    </source>
</reference>
<evidence type="ECO:0000313" key="1">
    <source>
        <dbReference type="EMBL" id="MBX60742.1"/>
    </source>
</evidence>
<dbReference type="EMBL" id="GGEC01080258">
    <property type="protein sequence ID" value="MBX60742.1"/>
    <property type="molecule type" value="Transcribed_RNA"/>
</dbReference>